<dbReference type="AlphaFoldDB" id="A0A4Q2UP90"/>
<sequence length="81" mass="8920">MYWSESGRVLALPYAQTIGGTSYSVHQRFYVGRIELVASYALSSQQFRYVIIPGGAAVGGRKAAIDLNDYEAVKKAYNIPD</sequence>
<organism evidence="1 2">
    <name type="scientific">Spirosoma sordidisoli</name>
    <dbReference type="NCBI Taxonomy" id="2502893"/>
    <lineage>
        <taxon>Bacteria</taxon>
        <taxon>Pseudomonadati</taxon>
        <taxon>Bacteroidota</taxon>
        <taxon>Cytophagia</taxon>
        <taxon>Cytophagales</taxon>
        <taxon>Cytophagaceae</taxon>
        <taxon>Spirosoma</taxon>
    </lineage>
</organism>
<name>A0A4Q2UP90_9BACT</name>
<comment type="caution">
    <text evidence="1">The sequence shown here is derived from an EMBL/GenBank/DDBJ whole genome shotgun (WGS) entry which is preliminary data.</text>
</comment>
<accession>A0A4Q2UP90</accession>
<evidence type="ECO:0000313" key="2">
    <source>
        <dbReference type="Proteomes" id="UP000290407"/>
    </source>
</evidence>
<protein>
    <submittedName>
        <fullName evidence="1">Uncharacterized protein</fullName>
    </submittedName>
</protein>
<keyword evidence="2" id="KW-1185">Reference proteome</keyword>
<reference evidence="1 2" key="1">
    <citation type="submission" date="2019-01" db="EMBL/GenBank/DDBJ databases">
        <title>Spirosoma flava sp. nov., a propanil-degrading bacterium isolated from herbicide-contaminated soil.</title>
        <authorList>
            <person name="Zhang L."/>
            <person name="Jiang J.-D."/>
        </authorList>
    </citation>
    <scope>NUCLEOTIDE SEQUENCE [LARGE SCALE GENOMIC DNA]</scope>
    <source>
        <strain evidence="1 2">TY50</strain>
    </source>
</reference>
<evidence type="ECO:0000313" key="1">
    <source>
        <dbReference type="EMBL" id="RYC71537.1"/>
    </source>
</evidence>
<gene>
    <name evidence="1" type="ORF">EQG79_05200</name>
</gene>
<dbReference type="EMBL" id="SBLB01000001">
    <property type="protein sequence ID" value="RYC71537.1"/>
    <property type="molecule type" value="Genomic_DNA"/>
</dbReference>
<dbReference type="Proteomes" id="UP000290407">
    <property type="component" value="Unassembled WGS sequence"/>
</dbReference>
<proteinExistence type="predicted"/>